<evidence type="ECO:0000313" key="3">
    <source>
        <dbReference type="Proteomes" id="UP001165060"/>
    </source>
</evidence>
<accession>A0ABQ6N1L8</accession>
<dbReference type="Proteomes" id="UP001165060">
    <property type="component" value="Unassembled WGS sequence"/>
</dbReference>
<comment type="caution">
    <text evidence="2">The sequence shown here is derived from an EMBL/GenBank/DDBJ whole genome shotgun (WGS) entry which is preliminary data.</text>
</comment>
<dbReference type="InterPro" id="IPR013783">
    <property type="entry name" value="Ig-like_fold"/>
</dbReference>
<evidence type="ECO:0000313" key="2">
    <source>
        <dbReference type="EMBL" id="GMI37594.1"/>
    </source>
</evidence>
<evidence type="ECO:0008006" key="4">
    <source>
        <dbReference type="Google" id="ProtNLM"/>
    </source>
</evidence>
<name>A0ABQ6N1L8_9STRA</name>
<dbReference type="EMBL" id="BRYB01001982">
    <property type="protein sequence ID" value="GMI37594.1"/>
    <property type="molecule type" value="Genomic_DNA"/>
</dbReference>
<proteinExistence type="predicted"/>
<reference evidence="2 3" key="1">
    <citation type="journal article" date="2023" name="Commun. Biol.">
        <title>Genome analysis of Parmales, the sister group of diatoms, reveals the evolutionary specialization of diatoms from phago-mixotrophs to photoautotrophs.</title>
        <authorList>
            <person name="Ban H."/>
            <person name="Sato S."/>
            <person name="Yoshikawa S."/>
            <person name="Yamada K."/>
            <person name="Nakamura Y."/>
            <person name="Ichinomiya M."/>
            <person name="Sato N."/>
            <person name="Blanc-Mathieu R."/>
            <person name="Endo H."/>
            <person name="Kuwata A."/>
            <person name="Ogata H."/>
        </authorList>
    </citation>
    <scope>NUCLEOTIDE SEQUENCE [LARGE SCALE GENOMIC DNA]</scope>
</reference>
<gene>
    <name evidence="2" type="ORF">TeGR_g5804</name>
</gene>
<protein>
    <recommendedName>
        <fullName evidence="4">MSP domain-containing protein</fullName>
    </recommendedName>
</protein>
<feature type="compositionally biased region" description="Gly residues" evidence="1">
    <location>
        <begin position="179"/>
        <end position="191"/>
    </location>
</feature>
<organism evidence="2 3">
    <name type="scientific">Tetraparma gracilis</name>
    <dbReference type="NCBI Taxonomy" id="2962635"/>
    <lineage>
        <taxon>Eukaryota</taxon>
        <taxon>Sar</taxon>
        <taxon>Stramenopiles</taxon>
        <taxon>Ochrophyta</taxon>
        <taxon>Bolidophyceae</taxon>
        <taxon>Parmales</taxon>
        <taxon>Triparmaceae</taxon>
        <taxon>Tetraparma</taxon>
    </lineage>
</organism>
<keyword evidence="3" id="KW-1185">Reference proteome</keyword>
<feature type="region of interest" description="Disordered" evidence="1">
    <location>
        <begin position="163"/>
        <end position="195"/>
    </location>
</feature>
<sequence length="294" mass="31165">MRITTNTRNLALEGPTHRCVSLSQSLNRPPPVPSAPALLIDPNEPTFGVVQVGGTYQLKLRLLNTSKDVVRLRLVPPPNAHKSVCTMGVKVGTTKTSPGIPVAITITADCVGVGPFDHEFTLVAESESYNVTVKGHVLDGENFDALSMLRRLEGKSVLEKGVTRVGGGAGAGGEEDAGGEGPEGGGDGGRGAPSLEEMFDSNLLEEAKYFPTLPGLYYDSHADKMCLNTDAFNEYGDPAAGVEAEEGAGVAFDEKVEMEGHLSCRVIQTIREEGALDETIRKTLGRTRRGTVMA</sequence>
<evidence type="ECO:0000256" key="1">
    <source>
        <dbReference type="SAM" id="MobiDB-lite"/>
    </source>
</evidence>
<dbReference type="Pfam" id="PF14874">
    <property type="entry name" value="PapD-like"/>
    <property type="match status" value="1"/>
</dbReference>
<dbReference type="Gene3D" id="2.60.40.10">
    <property type="entry name" value="Immunoglobulins"/>
    <property type="match status" value="1"/>
</dbReference>